<dbReference type="SUPFAM" id="SSF52172">
    <property type="entry name" value="CheY-like"/>
    <property type="match status" value="1"/>
</dbReference>
<feature type="domain" description="Response regulatory" evidence="3">
    <location>
        <begin position="16"/>
        <end position="136"/>
    </location>
</feature>
<evidence type="ECO:0000256" key="2">
    <source>
        <dbReference type="PROSITE-ProRule" id="PRU00169"/>
    </source>
</evidence>
<dbReference type="PROSITE" id="PS50110">
    <property type="entry name" value="RESPONSE_REGULATORY"/>
    <property type="match status" value="1"/>
</dbReference>
<gene>
    <name evidence="4" type="ORF">GCM10009668_14210</name>
</gene>
<dbReference type="InterPro" id="IPR039420">
    <property type="entry name" value="WalR-like"/>
</dbReference>
<dbReference type="RefSeq" id="WP_343992775.1">
    <property type="nucleotide sequence ID" value="NZ_BAAALG010000005.1"/>
</dbReference>
<comment type="caution">
    <text evidence="4">The sequence shown here is derived from an EMBL/GenBank/DDBJ whole genome shotgun (WGS) entry which is preliminary data.</text>
</comment>
<dbReference type="Gene3D" id="1.10.10.10">
    <property type="entry name" value="Winged helix-like DNA-binding domain superfamily/Winged helix DNA-binding domain"/>
    <property type="match status" value="1"/>
</dbReference>
<protein>
    <submittedName>
        <fullName evidence="4">Response regulator transcription factor</fullName>
    </submittedName>
</protein>
<reference evidence="5" key="1">
    <citation type="journal article" date="2019" name="Int. J. Syst. Evol. Microbiol.">
        <title>The Global Catalogue of Microorganisms (GCM) 10K type strain sequencing project: providing services to taxonomists for standard genome sequencing and annotation.</title>
        <authorList>
            <consortium name="The Broad Institute Genomics Platform"/>
            <consortium name="The Broad Institute Genome Sequencing Center for Infectious Disease"/>
            <person name="Wu L."/>
            <person name="Ma J."/>
        </authorList>
    </citation>
    <scope>NUCLEOTIDE SEQUENCE [LARGE SCALE GENOMIC DNA]</scope>
    <source>
        <strain evidence="5">JCM 13008</strain>
    </source>
</reference>
<feature type="modified residue" description="4-aspartylphosphate" evidence="2">
    <location>
        <position position="71"/>
    </location>
</feature>
<evidence type="ECO:0000313" key="4">
    <source>
        <dbReference type="EMBL" id="GAA1098013.1"/>
    </source>
</evidence>
<evidence type="ECO:0000313" key="5">
    <source>
        <dbReference type="Proteomes" id="UP001501581"/>
    </source>
</evidence>
<name>A0ABP4EAT8_9ACTN</name>
<proteinExistence type="predicted"/>
<dbReference type="PANTHER" id="PTHR43214">
    <property type="entry name" value="TWO-COMPONENT RESPONSE REGULATOR"/>
    <property type="match status" value="1"/>
</dbReference>
<accession>A0ABP4EAT8</accession>
<dbReference type="Proteomes" id="UP001501581">
    <property type="component" value="Unassembled WGS sequence"/>
</dbReference>
<keyword evidence="2" id="KW-0597">Phosphoprotein</keyword>
<keyword evidence="5" id="KW-1185">Reference proteome</keyword>
<dbReference type="InterPro" id="IPR016032">
    <property type="entry name" value="Sig_transdc_resp-reg_C-effctor"/>
</dbReference>
<dbReference type="EMBL" id="BAAALG010000005">
    <property type="protein sequence ID" value="GAA1098013.1"/>
    <property type="molecule type" value="Genomic_DNA"/>
</dbReference>
<organism evidence="4 5">
    <name type="scientific">Nocardioides dubius</name>
    <dbReference type="NCBI Taxonomy" id="317019"/>
    <lineage>
        <taxon>Bacteria</taxon>
        <taxon>Bacillati</taxon>
        <taxon>Actinomycetota</taxon>
        <taxon>Actinomycetes</taxon>
        <taxon>Propionibacteriales</taxon>
        <taxon>Nocardioidaceae</taxon>
        <taxon>Nocardioides</taxon>
    </lineage>
</organism>
<keyword evidence="1" id="KW-0238">DNA-binding</keyword>
<evidence type="ECO:0000256" key="1">
    <source>
        <dbReference type="ARBA" id="ARBA00023125"/>
    </source>
</evidence>
<dbReference type="InterPro" id="IPR001789">
    <property type="entry name" value="Sig_transdc_resp-reg_receiver"/>
</dbReference>
<dbReference type="InterPro" id="IPR036388">
    <property type="entry name" value="WH-like_DNA-bd_sf"/>
</dbReference>
<sequence length="231" mass="25077">MRREATGKVPRHQQRRVAIVEDHLLQRRRTEELVTAQAGLRVVWSGETLPDFVVWLAEAEEAARPHILVLDLQVDRGDSADPDTVRSVVNAGIRVLALSAMASPALVRQILRAGIGGMVGKRDDESAVVGAIWTVLGGGTWVTPELASVMAGDPDRPRLSDQEERALVLYASGLTLESVAEALGVQRDTAKKYLSRVKAKYAAAGQPVRTKLDLNAIAQRDGYLDPTGRTD</sequence>
<dbReference type="SUPFAM" id="SSF46894">
    <property type="entry name" value="C-terminal effector domain of the bipartite response regulators"/>
    <property type="match status" value="1"/>
</dbReference>
<evidence type="ECO:0000259" key="3">
    <source>
        <dbReference type="PROSITE" id="PS50110"/>
    </source>
</evidence>
<dbReference type="Gene3D" id="3.40.50.2300">
    <property type="match status" value="1"/>
</dbReference>
<dbReference type="PANTHER" id="PTHR43214:SF43">
    <property type="entry name" value="TWO-COMPONENT RESPONSE REGULATOR"/>
    <property type="match status" value="1"/>
</dbReference>
<dbReference type="InterPro" id="IPR011006">
    <property type="entry name" value="CheY-like_superfamily"/>
</dbReference>